<evidence type="ECO:0000313" key="6">
    <source>
        <dbReference type="EMBL" id="KAF7720734.1"/>
    </source>
</evidence>
<name>A0A8H7BDE5_9FUNG</name>
<reference evidence="6" key="1">
    <citation type="submission" date="2020-01" db="EMBL/GenBank/DDBJ databases">
        <title>Genome Sequencing of Three Apophysomyces-Like Fungal Strains Confirms a Novel Fungal Genus in the Mucoromycota with divergent Burkholderia-like Endosymbiotic Bacteria.</title>
        <authorList>
            <person name="Stajich J.E."/>
            <person name="Macias A.M."/>
            <person name="Carter-House D."/>
            <person name="Lovett B."/>
            <person name="Kasson L.R."/>
            <person name="Berry K."/>
            <person name="Grigoriev I."/>
            <person name="Chang Y."/>
            <person name="Spatafora J."/>
            <person name="Kasson M.T."/>
        </authorList>
    </citation>
    <scope>NUCLEOTIDE SEQUENCE</scope>
    <source>
        <strain evidence="6">NRRL A-21654</strain>
    </source>
</reference>
<proteinExistence type="predicted"/>
<dbReference type="InterPro" id="IPR001206">
    <property type="entry name" value="Diacylglycerol_kinase_cat_dom"/>
</dbReference>
<sequence length="493" mass="55579">MIQTLNVKKVHHPVQLTYDGEGLRIDGDFNAEKKGKPSRTCGCIPLPSPKRSDPTLLPIDNINILHAFYNERTNMVQIHALVPQQYDKKDSSLDLYKFMYTVEEEKKEEAIEFCNFMLENVYKGLKRQKRLKVLINPFSGQGRAYEIFEQAARPILESAQCELDVRYTEDRGHAMQIAKELDINAYDAIVTVSGDGIIHEVLNGLLQRPDAREAIRKIPLGIIPGGTGNALSISLLGEKAGFDPTYTALQIIKGKRLDIDICSVTYADHRYFSFLSHNYGITSYADLGTENMRWMGDGRIVLGFMKEIFARNTYPVEVAIQVVEDDKEVMKAEYRAARSSAEEETESKTTGEIVDTIPPLSEPVPENWRVIKENVTLFFTSKVPWIGRSMLTHPYALPNDGLLDLLLVRGKAGTMKKLDVFAKVEKGEHLSSKIVEYYKIKAFRLTPIEVPGRRSYVAIDGEHAPVRTFQVEVHPRLASVLSLHSQFADTSVA</sequence>
<dbReference type="InterPro" id="IPR017438">
    <property type="entry name" value="ATP-NAD_kinase_N"/>
</dbReference>
<keyword evidence="3 6" id="KW-0418">Kinase</keyword>
<dbReference type="GO" id="GO:0005524">
    <property type="term" value="F:ATP binding"/>
    <property type="evidence" value="ECO:0007669"/>
    <property type="project" value="UniProtKB-KW"/>
</dbReference>
<dbReference type="GO" id="GO:0001727">
    <property type="term" value="F:lipid kinase activity"/>
    <property type="evidence" value="ECO:0007669"/>
    <property type="project" value="TreeGrafter"/>
</dbReference>
<dbReference type="PROSITE" id="PS50146">
    <property type="entry name" value="DAGK"/>
    <property type="match status" value="1"/>
</dbReference>
<feature type="domain" description="DAGKc" evidence="5">
    <location>
        <begin position="126"/>
        <end position="268"/>
    </location>
</feature>
<dbReference type="PANTHER" id="PTHR12358">
    <property type="entry name" value="SPHINGOSINE KINASE"/>
    <property type="match status" value="1"/>
</dbReference>
<keyword evidence="2" id="KW-0547">Nucleotide-binding</keyword>
<protein>
    <submittedName>
        <fullName evidence="6">Sphinganine kinase lcb4</fullName>
    </submittedName>
</protein>
<comment type="caution">
    <text evidence="6">The sequence shown here is derived from an EMBL/GenBank/DDBJ whole genome shotgun (WGS) entry which is preliminary data.</text>
</comment>
<dbReference type="InterPro" id="IPR045540">
    <property type="entry name" value="YegS/DAGK_C"/>
</dbReference>
<evidence type="ECO:0000256" key="1">
    <source>
        <dbReference type="ARBA" id="ARBA00022679"/>
    </source>
</evidence>
<keyword evidence="1" id="KW-0808">Transferase</keyword>
<dbReference type="Proteomes" id="UP000605846">
    <property type="component" value="Unassembled WGS sequence"/>
</dbReference>
<dbReference type="Pfam" id="PF00781">
    <property type="entry name" value="DAGK_cat"/>
    <property type="match status" value="1"/>
</dbReference>
<dbReference type="Gene3D" id="2.60.200.40">
    <property type="match status" value="1"/>
</dbReference>
<dbReference type="InterPro" id="IPR016064">
    <property type="entry name" value="NAD/diacylglycerol_kinase_sf"/>
</dbReference>
<evidence type="ECO:0000256" key="4">
    <source>
        <dbReference type="ARBA" id="ARBA00022840"/>
    </source>
</evidence>
<dbReference type="OrthoDB" id="3853857at2759"/>
<dbReference type="GO" id="GO:0016020">
    <property type="term" value="C:membrane"/>
    <property type="evidence" value="ECO:0007669"/>
    <property type="project" value="TreeGrafter"/>
</dbReference>
<gene>
    <name evidence="6" type="primary">LCB4</name>
    <name evidence="6" type="ORF">EC973_006227</name>
</gene>
<evidence type="ECO:0000313" key="7">
    <source>
        <dbReference type="Proteomes" id="UP000605846"/>
    </source>
</evidence>
<dbReference type="Pfam" id="PF19279">
    <property type="entry name" value="YegS_C"/>
    <property type="match status" value="1"/>
</dbReference>
<dbReference type="GO" id="GO:0005737">
    <property type="term" value="C:cytoplasm"/>
    <property type="evidence" value="ECO:0007669"/>
    <property type="project" value="TreeGrafter"/>
</dbReference>
<dbReference type="Gene3D" id="3.40.50.10330">
    <property type="entry name" value="Probable inorganic polyphosphate/atp-NAD kinase, domain 1"/>
    <property type="match status" value="1"/>
</dbReference>
<keyword evidence="4" id="KW-0067">ATP-binding</keyword>
<evidence type="ECO:0000256" key="3">
    <source>
        <dbReference type="ARBA" id="ARBA00022777"/>
    </source>
</evidence>
<accession>A0A8H7BDE5</accession>
<organism evidence="6 7">
    <name type="scientific">Apophysomyces ossiformis</name>
    <dbReference type="NCBI Taxonomy" id="679940"/>
    <lineage>
        <taxon>Eukaryota</taxon>
        <taxon>Fungi</taxon>
        <taxon>Fungi incertae sedis</taxon>
        <taxon>Mucoromycota</taxon>
        <taxon>Mucoromycotina</taxon>
        <taxon>Mucoromycetes</taxon>
        <taxon>Mucorales</taxon>
        <taxon>Mucorineae</taxon>
        <taxon>Mucoraceae</taxon>
        <taxon>Apophysomyces</taxon>
    </lineage>
</organism>
<dbReference type="GO" id="GO:0046512">
    <property type="term" value="P:sphingosine biosynthetic process"/>
    <property type="evidence" value="ECO:0007669"/>
    <property type="project" value="TreeGrafter"/>
</dbReference>
<evidence type="ECO:0000259" key="5">
    <source>
        <dbReference type="PROSITE" id="PS50146"/>
    </source>
</evidence>
<dbReference type="InterPro" id="IPR050187">
    <property type="entry name" value="Lipid_Phosphate_FormReg"/>
</dbReference>
<dbReference type="PANTHER" id="PTHR12358:SF31">
    <property type="entry name" value="ACYLGLYCEROL KINASE, MITOCHONDRIAL"/>
    <property type="match status" value="1"/>
</dbReference>
<evidence type="ECO:0000256" key="2">
    <source>
        <dbReference type="ARBA" id="ARBA00022741"/>
    </source>
</evidence>
<dbReference type="SMART" id="SM00046">
    <property type="entry name" value="DAGKc"/>
    <property type="match status" value="1"/>
</dbReference>
<keyword evidence="7" id="KW-1185">Reference proteome</keyword>
<dbReference type="SUPFAM" id="SSF111331">
    <property type="entry name" value="NAD kinase/diacylglycerol kinase-like"/>
    <property type="match status" value="1"/>
</dbReference>
<dbReference type="AlphaFoldDB" id="A0A8H7BDE5"/>
<dbReference type="EMBL" id="JABAYA010000383">
    <property type="protein sequence ID" value="KAF7720734.1"/>
    <property type="molecule type" value="Genomic_DNA"/>
</dbReference>